<dbReference type="Gene3D" id="3.30.70.330">
    <property type="match status" value="1"/>
</dbReference>
<dbReference type="InterPro" id="IPR035979">
    <property type="entry name" value="RBD_domain_sf"/>
</dbReference>
<dbReference type="SUPFAM" id="SSF54928">
    <property type="entry name" value="RNA-binding domain, RBD"/>
    <property type="match status" value="1"/>
</dbReference>
<name>A0A2P2LRL2_RHIMU</name>
<evidence type="ECO:0000256" key="2">
    <source>
        <dbReference type="SAM" id="MobiDB-lite"/>
    </source>
</evidence>
<dbReference type="InterPro" id="IPR012677">
    <property type="entry name" value="Nucleotide-bd_a/b_plait_sf"/>
</dbReference>
<dbReference type="EMBL" id="GGEC01040127">
    <property type="protein sequence ID" value="MBX20611.1"/>
    <property type="molecule type" value="Transcribed_RNA"/>
</dbReference>
<keyword evidence="1" id="KW-0694">RNA-binding</keyword>
<proteinExistence type="predicted"/>
<dbReference type="AlphaFoldDB" id="A0A2P2LRL2"/>
<feature type="domain" description="RRM" evidence="3">
    <location>
        <begin position="134"/>
        <end position="179"/>
    </location>
</feature>
<evidence type="ECO:0000256" key="1">
    <source>
        <dbReference type="PROSITE-ProRule" id="PRU00176"/>
    </source>
</evidence>
<protein>
    <submittedName>
        <fullName evidence="4">Flowering time control protein FCA-like</fullName>
    </submittedName>
</protein>
<reference evidence="4" key="1">
    <citation type="submission" date="2018-02" db="EMBL/GenBank/DDBJ databases">
        <title>Rhizophora mucronata_Transcriptome.</title>
        <authorList>
            <person name="Meera S.P."/>
            <person name="Sreeshan A."/>
            <person name="Augustine A."/>
        </authorList>
    </citation>
    <scope>NUCLEOTIDE SEQUENCE</scope>
    <source>
        <tissue evidence="4">Leaf</tissue>
    </source>
</reference>
<evidence type="ECO:0000313" key="4">
    <source>
        <dbReference type="EMBL" id="MBX20611.1"/>
    </source>
</evidence>
<feature type="compositionally biased region" description="Gly residues" evidence="2">
    <location>
        <begin position="83"/>
        <end position="97"/>
    </location>
</feature>
<accession>A0A2P2LRL2</accession>
<feature type="region of interest" description="Disordered" evidence="2">
    <location>
        <begin position="1"/>
        <end position="118"/>
    </location>
</feature>
<dbReference type="PROSITE" id="PS50102">
    <property type="entry name" value="RRM"/>
    <property type="match status" value="1"/>
</dbReference>
<dbReference type="Pfam" id="PF00076">
    <property type="entry name" value="RRM_1"/>
    <property type="match status" value="1"/>
</dbReference>
<organism evidence="4">
    <name type="scientific">Rhizophora mucronata</name>
    <name type="common">Asiatic mangrove</name>
    <dbReference type="NCBI Taxonomy" id="61149"/>
    <lineage>
        <taxon>Eukaryota</taxon>
        <taxon>Viridiplantae</taxon>
        <taxon>Streptophyta</taxon>
        <taxon>Embryophyta</taxon>
        <taxon>Tracheophyta</taxon>
        <taxon>Spermatophyta</taxon>
        <taxon>Magnoliopsida</taxon>
        <taxon>eudicotyledons</taxon>
        <taxon>Gunneridae</taxon>
        <taxon>Pentapetalae</taxon>
        <taxon>rosids</taxon>
        <taxon>fabids</taxon>
        <taxon>Malpighiales</taxon>
        <taxon>Rhizophoraceae</taxon>
        <taxon>Rhizophora</taxon>
    </lineage>
</organism>
<dbReference type="InterPro" id="IPR000504">
    <property type="entry name" value="RRM_dom"/>
</dbReference>
<sequence>MDRHRGGGCYGGSNNYNVNNGHAAADDYDQDSYPSRRSSRFSDVPTTRYSDDGANLSSNYNRRSFRNYRGGDPRSFESPPRGANGGGFRPIDGGGFGPNSREPLPQLPRHSSLSGHKRGFGRGSPDCFDSGGFAKLFVGSVPRTVTEADIQPLFEECGNVIEVALIKDKRTGQQQVTFKCYFIF</sequence>
<dbReference type="GO" id="GO:0003723">
    <property type="term" value="F:RNA binding"/>
    <property type="evidence" value="ECO:0007669"/>
    <property type="project" value="UniProtKB-UniRule"/>
</dbReference>
<evidence type="ECO:0000259" key="3">
    <source>
        <dbReference type="PROSITE" id="PS50102"/>
    </source>
</evidence>
<feature type="compositionally biased region" description="Low complexity" evidence="2">
    <location>
        <begin position="12"/>
        <end position="21"/>
    </location>
</feature>